<evidence type="ECO:0000313" key="3">
    <source>
        <dbReference type="Proteomes" id="UP000664835"/>
    </source>
</evidence>
<dbReference type="SUPFAM" id="SSF47413">
    <property type="entry name" value="lambda repressor-like DNA-binding domains"/>
    <property type="match status" value="1"/>
</dbReference>
<dbReference type="InterPro" id="IPR001387">
    <property type="entry name" value="Cro/C1-type_HTH"/>
</dbReference>
<accession>A0ABS3Q8N0</accession>
<organism evidence="2 3">
    <name type="scientific">Thiomicrorhabdus marina</name>
    <dbReference type="NCBI Taxonomy" id="2818442"/>
    <lineage>
        <taxon>Bacteria</taxon>
        <taxon>Pseudomonadati</taxon>
        <taxon>Pseudomonadota</taxon>
        <taxon>Gammaproteobacteria</taxon>
        <taxon>Thiotrichales</taxon>
        <taxon>Piscirickettsiaceae</taxon>
        <taxon>Thiomicrorhabdus</taxon>
    </lineage>
</organism>
<keyword evidence="3" id="KW-1185">Reference proteome</keyword>
<dbReference type="SMART" id="SM00530">
    <property type="entry name" value="HTH_XRE"/>
    <property type="match status" value="1"/>
</dbReference>
<dbReference type="InterPro" id="IPR010982">
    <property type="entry name" value="Lambda_DNA-bd_dom_sf"/>
</dbReference>
<gene>
    <name evidence="2" type="ORF">J3998_13015</name>
</gene>
<dbReference type="Pfam" id="PF13560">
    <property type="entry name" value="HTH_31"/>
    <property type="match status" value="1"/>
</dbReference>
<protein>
    <submittedName>
        <fullName evidence="2">Helix-turn-helix transcriptional regulator</fullName>
    </submittedName>
</protein>
<dbReference type="Gene3D" id="1.10.260.40">
    <property type="entry name" value="lambda repressor-like DNA-binding domains"/>
    <property type="match status" value="1"/>
</dbReference>
<feature type="domain" description="HTH cro/C1-type" evidence="1">
    <location>
        <begin position="16"/>
        <end position="53"/>
    </location>
</feature>
<evidence type="ECO:0000259" key="1">
    <source>
        <dbReference type="PROSITE" id="PS50943"/>
    </source>
</evidence>
<dbReference type="PROSITE" id="PS50943">
    <property type="entry name" value="HTH_CROC1"/>
    <property type="match status" value="1"/>
</dbReference>
<dbReference type="Proteomes" id="UP000664835">
    <property type="component" value="Unassembled WGS sequence"/>
</dbReference>
<dbReference type="CDD" id="cd00093">
    <property type="entry name" value="HTH_XRE"/>
    <property type="match status" value="1"/>
</dbReference>
<comment type="caution">
    <text evidence="2">The sequence shown here is derived from an EMBL/GenBank/DDBJ whole genome shotgun (WGS) entry which is preliminary data.</text>
</comment>
<name>A0ABS3Q8N0_9GAMM</name>
<proteinExistence type="predicted"/>
<reference evidence="2 3" key="1">
    <citation type="submission" date="2021-03" db="EMBL/GenBank/DDBJ databases">
        <title>Thiomicrorhabdus sp.nov.,novel sulfur-oxidizing bacteria isolated from coastal sediment.</title>
        <authorList>
            <person name="Liu X."/>
        </authorList>
    </citation>
    <scope>NUCLEOTIDE SEQUENCE [LARGE SCALE GENOMIC DNA]</scope>
    <source>
        <strain evidence="2 3">6S2-11</strain>
    </source>
</reference>
<dbReference type="EMBL" id="JAGETV010000054">
    <property type="protein sequence ID" value="MBO1928488.1"/>
    <property type="molecule type" value="Genomic_DNA"/>
</dbReference>
<dbReference type="RefSeq" id="WP_208151096.1">
    <property type="nucleotide sequence ID" value="NZ_JAGETV010000054.1"/>
</dbReference>
<evidence type="ECO:0000313" key="2">
    <source>
        <dbReference type="EMBL" id="MBO1928488.1"/>
    </source>
</evidence>
<sequence length="79" mass="8989">MKTLYSPQSYLLGAWLRSQREAKGLTMRQVAGLIGKPHSFIAKIEEGQRRLDVVEFVWYCQKLELDAHAGLDLLLESNA</sequence>